<protein>
    <submittedName>
        <fullName evidence="2">Uncharacterized protein</fullName>
    </submittedName>
</protein>
<comment type="caution">
    <text evidence="2">The sequence shown here is derived from an EMBL/GenBank/DDBJ whole genome shotgun (WGS) entry which is preliminary data.</text>
</comment>
<dbReference type="AlphaFoldDB" id="A0A2M6W0C3"/>
<evidence type="ECO:0000256" key="1">
    <source>
        <dbReference type="SAM" id="MobiDB-lite"/>
    </source>
</evidence>
<proteinExistence type="predicted"/>
<evidence type="ECO:0000313" key="3">
    <source>
        <dbReference type="Proteomes" id="UP000229362"/>
    </source>
</evidence>
<dbReference type="EMBL" id="PFBZ01000190">
    <property type="protein sequence ID" value="PIT86208.1"/>
    <property type="molecule type" value="Genomic_DNA"/>
</dbReference>
<dbReference type="Proteomes" id="UP000229362">
    <property type="component" value="Unassembled WGS sequence"/>
</dbReference>
<accession>A0A2M6W0C3</accession>
<name>A0A2M6W0C3_9BACT</name>
<evidence type="ECO:0000313" key="2">
    <source>
        <dbReference type="EMBL" id="PIT86208.1"/>
    </source>
</evidence>
<feature type="compositionally biased region" description="Basic and acidic residues" evidence="1">
    <location>
        <begin position="33"/>
        <end position="49"/>
    </location>
</feature>
<reference evidence="3" key="1">
    <citation type="submission" date="2017-09" db="EMBL/GenBank/DDBJ databases">
        <title>Depth-based differentiation of microbial function through sediment-hosted aquifers and enrichment of novel symbionts in the deep terrestrial subsurface.</title>
        <authorList>
            <person name="Probst A.J."/>
            <person name="Ladd B."/>
            <person name="Jarett J.K."/>
            <person name="Geller-Mcgrath D.E."/>
            <person name="Sieber C.M.K."/>
            <person name="Emerson J.B."/>
            <person name="Anantharaman K."/>
            <person name="Thomas B.C."/>
            <person name="Malmstrom R."/>
            <person name="Stieglmeier M."/>
            <person name="Klingl A."/>
            <person name="Woyke T."/>
            <person name="Ryan C.M."/>
            <person name="Banfield J.F."/>
        </authorList>
    </citation>
    <scope>NUCLEOTIDE SEQUENCE [LARGE SCALE GENOMIC DNA]</scope>
</reference>
<gene>
    <name evidence="2" type="ORF">COU33_04445</name>
</gene>
<feature type="compositionally biased region" description="Basic and acidic residues" evidence="1">
    <location>
        <begin position="64"/>
        <end position="83"/>
    </location>
</feature>
<sequence>MNTVDVARRKDGHGGRCPSGGISFRAARFVYDREDRDDHRDGSEDDLHPQPDVVAEDGEQGETAPHEDHLMPKQKDDREEHDLQAALHNDSMSHVVVPAEYRNLFFFTSIEKHKKILRTSRRI</sequence>
<feature type="region of interest" description="Disordered" evidence="1">
    <location>
        <begin position="33"/>
        <end position="90"/>
    </location>
</feature>
<organism evidence="2 3">
    <name type="scientific">Candidatus Magasanikbacteria bacterium CG10_big_fil_rev_8_21_14_0_10_43_6</name>
    <dbReference type="NCBI Taxonomy" id="1974650"/>
    <lineage>
        <taxon>Bacteria</taxon>
        <taxon>Candidatus Magasanikiibacteriota</taxon>
    </lineage>
</organism>